<dbReference type="Proteomes" id="UP001732700">
    <property type="component" value="Chromosome 5D"/>
</dbReference>
<accession>A0ACD5YE74</accession>
<sequence>MSSSFSGALVEDDDAGSGPERGSWQGSSVTRREIEWLIRTRRIPAEVSCRLPGSESSPVIREGEYVVFMSHFARGFGLPLSDFAREFLDYFGLQPHHLPANAIASLSAFISASEGYFGLWPSVHVWSKFFQIRSNVVPDKSLHPSEKLLTQCGAASITPRRKSVFPRVTGLESCKKWHRSFFYVKNRGAEDKIRLPPFSIGPPSKANWLYNPRKTHALAEAFEIRLKELIRAGLCGEDLMATFISSRICPFQQRTHKLCYMSDPLDPNRVSTVELDNYLIYKRVRAIFKTEMPEDWSWGLKPFTRDRPPPERFAEQKNEDAKVLQLPWPADRSTPDTGEPDSEEFVPKSDPAPARARGKPSAQEEEGDSDEVQTLEVAHDRRTAEFQRH</sequence>
<keyword evidence="2" id="KW-1185">Reference proteome</keyword>
<organism evidence="1 2">
    <name type="scientific">Avena sativa</name>
    <name type="common">Oat</name>
    <dbReference type="NCBI Taxonomy" id="4498"/>
    <lineage>
        <taxon>Eukaryota</taxon>
        <taxon>Viridiplantae</taxon>
        <taxon>Streptophyta</taxon>
        <taxon>Embryophyta</taxon>
        <taxon>Tracheophyta</taxon>
        <taxon>Spermatophyta</taxon>
        <taxon>Magnoliopsida</taxon>
        <taxon>Liliopsida</taxon>
        <taxon>Poales</taxon>
        <taxon>Poaceae</taxon>
        <taxon>BOP clade</taxon>
        <taxon>Pooideae</taxon>
        <taxon>Poodae</taxon>
        <taxon>Poeae</taxon>
        <taxon>Poeae Chloroplast Group 1 (Aveneae type)</taxon>
        <taxon>Aveninae</taxon>
        <taxon>Avena</taxon>
    </lineage>
</organism>
<protein>
    <submittedName>
        <fullName evidence="1">Uncharacterized protein</fullName>
    </submittedName>
</protein>
<reference evidence="1" key="2">
    <citation type="submission" date="2025-09" db="UniProtKB">
        <authorList>
            <consortium name="EnsemblPlants"/>
        </authorList>
    </citation>
    <scope>IDENTIFICATION</scope>
</reference>
<proteinExistence type="predicted"/>
<evidence type="ECO:0000313" key="1">
    <source>
        <dbReference type="EnsemblPlants" id="AVESA.00010b.r2.5DG0954950.1.CDS"/>
    </source>
</evidence>
<dbReference type="EnsemblPlants" id="AVESA.00010b.r2.5DG0954950.1">
    <property type="protein sequence ID" value="AVESA.00010b.r2.5DG0954950.1.CDS"/>
    <property type="gene ID" value="AVESA.00010b.r2.5DG0954950"/>
</dbReference>
<evidence type="ECO:0000313" key="2">
    <source>
        <dbReference type="Proteomes" id="UP001732700"/>
    </source>
</evidence>
<reference evidence="1" key="1">
    <citation type="submission" date="2021-05" db="EMBL/GenBank/DDBJ databases">
        <authorList>
            <person name="Scholz U."/>
            <person name="Mascher M."/>
            <person name="Fiebig A."/>
        </authorList>
    </citation>
    <scope>NUCLEOTIDE SEQUENCE [LARGE SCALE GENOMIC DNA]</scope>
</reference>
<name>A0ACD5YE74_AVESA</name>